<comment type="caution">
    <text evidence="2">The sequence shown here is derived from an EMBL/GenBank/DDBJ whole genome shotgun (WGS) entry which is preliminary data.</text>
</comment>
<dbReference type="InterPro" id="IPR011009">
    <property type="entry name" value="Kinase-like_dom_sf"/>
</dbReference>
<dbReference type="PANTHER" id="PTHR21310">
    <property type="entry name" value="AMINOGLYCOSIDE PHOSPHOTRANSFERASE-RELATED-RELATED"/>
    <property type="match status" value="1"/>
</dbReference>
<dbReference type="RefSeq" id="WP_425578091.1">
    <property type="nucleotide sequence ID" value="NZ_BAAAPE010000001.1"/>
</dbReference>
<dbReference type="Pfam" id="PF01636">
    <property type="entry name" value="APH"/>
    <property type="match status" value="1"/>
</dbReference>
<dbReference type="InterPro" id="IPR002575">
    <property type="entry name" value="Aminoglycoside_PTrfase"/>
</dbReference>
<dbReference type="SUPFAM" id="SSF56112">
    <property type="entry name" value="Protein kinase-like (PK-like)"/>
    <property type="match status" value="1"/>
</dbReference>
<evidence type="ECO:0000313" key="3">
    <source>
        <dbReference type="Proteomes" id="UP001500016"/>
    </source>
</evidence>
<keyword evidence="3" id="KW-1185">Reference proteome</keyword>
<proteinExistence type="predicted"/>
<dbReference type="InterPro" id="IPR051678">
    <property type="entry name" value="AGP_Transferase"/>
</dbReference>
<evidence type="ECO:0000259" key="1">
    <source>
        <dbReference type="Pfam" id="PF01636"/>
    </source>
</evidence>
<dbReference type="Gene3D" id="3.30.200.20">
    <property type="entry name" value="Phosphorylase Kinase, domain 1"/>
    <property type="match status" value="1"/>
</dbReference>
<dbReference type="Gene3D" id="3.90.1200.10">
    <property type="match status" value="1"/>
</dbReference>
<accession>A0ABN2VKN2</accession>
<dbReference type="CDD" id="cd05155">
    <property type="entry name" value="APH_ChoK_like_1"/>
    <property type="match status" value="1"/>
</dbReference>
<gene>
    <name evidence="2" type="ORF">GCM10009801_09390</name>
</gene>
<reference evidence="2 3" key="1">
    <citation type="journal article" date="2019" name="Int. J. Syst. Evol. Microbiol.">
        <title>The Global Catalogue of Microorganisms (GCM) 10K type strain sequencing project: providing services to taxonomists for standard genome sequencing and annotation.</title>
        <authorList>
            <consortium name="The Broad Institute Genomics Platform"/>
            <consortium name="The Broad Institute Genome Sequencing Center for Infectious Disease"/>
            <person name="Wu L."/>
            <person name="Ma J."/>
        </authorList>
    </citation>
    <scope>NUCLEOTIDE SEQUENCE [LARGE SCALE GENOMIC DNA]</scope>
    <source>
        <strain evidence="2 3">JCM 15478</strain>
    </source>
</reference>
<feature type="domain" description="Aminoglycoside phosphotransferase" evidence="1">
    <location>
        <begin position="47"/>
        <end position="280"/>
    </location>
</feature>
<protein>
    <submittedName>
        <fullName evidence="2">Aminoglycoside phosphotransferase family protein</fullName>
    </submittedName>
</protein>
<dbReference type="PANTHER" id="PTHR21310:SF42">
    <property type="entry name" value="BIFUNCTIONAL AAC_APH"/>
    <property type="match status" value="1"/>
</dbReference>
<sequence>MNGNADGNRNSNSRMHGDEREITPALVRHLVARQFPHWADQPVTRVPSTGTVNAMFRLGDDMAVRLPRVPGGVEDVALEHDWLPYLAPRLPVPVPQVLGKGLPAPEDGYPWPWTVLRWLDGANPVVGRLTDPGRLARGLAEFVAALRRVDATGGPPAYRGGPLAGLDAATREALAQLGALRERGLVDLGADAVPALTEAWERALAAPLWPGPPVWVHSDLMPGNLLVGEDGGLAAVIDFGTLGVGDPACDLVAAWYVLPPEARETFREALGDGPARRDERARWNEPAGRDERALWERGRGWALSMAALQYPYYRETNPPFAADALRTLRALLAPEAAGLTSPRTPGPSAGGSS</sequence>
<organism evidence="2 3">
    <name type="scientific">Streptomyces albiaxialis</name>
    <dbReference type="NCBI Taxonomy" id="329523"/>
    <lineage>
        <taxon>Bacteria</taxon>
        <taxon>Bacillati</taxon>
        <taxon>Actinomycetota</taxon>
        <taxon>Actinomycetes</taxon>
        <taxon>Kitasatosporales</taxon>
        <taxon>Streptomycetaceae</taxon>
        <taxon>Streptomyces</taxon>
    </lineage>
</organism>
<evidence type="ECO:0000313" key="2">
    <source>
        <dbReference type="EMBL" id="GAA2064623.1"/>
    </source>
</evidence>
<dbReference type="Proteomes" id="UP001500016">
    <property type="component" value="Unassembled WGS sequence"/>
</dbReference>
<dbReference type="EMBL" id="BAAAPE010000001">
    <property type="protein sequence ID" value="GAA2064623.1"/>
    <property type="molecule type" value="Genomic_DNA"/>
</dbReference>
<name>A0ABN2VKN2_9ACTN</name>